<evidence type="ECO:0000313" key="6">
    <source>
        <dbReference type="EMBL" id="NJX16660.1"/>
    </source>
</evidence>
<dbReference type="InterPro" id="IPR050553">
    <property type="entry name" value="Thioredoxin_ResA/DsbE_sf"/>
</dbReference>
<evidence type="ECO:0000256" key="2">
    <source>
        <dbReference type="ARBA" id="ARBA00022748"/>
    </source>
</evidence>
<dbReference type="PANTHER" id="PTHR42852:SF6">
    <property type="entry name" value="THIOL:DISULFIDE INTERCHANGE PROTEIN DSBE"/>
    <property type="match status" value="1"/>
</dbReference>
<evidence type="ECO:0000256" key="3">
    <source>
        <dbReference type="ARBA" id="ARBA00023157"/>
    </source>
</evidence>
<organism evidence="6 7">
    <name type="scientific">Tamlana crocina</name>
    <dbReference type="NCBI Taxonomy" id="393006"/>
    <lineage>
        <taxon>Bacteria</taxon>
        <taxon>Pseudomonadati</taxon>
        <taxon>Bacteroidota</taxon>
        <taxon>Flavobacteriia</taxon>
        <taxon>Flavobacteriales</taxon>
        <taxon>Flavobacteriaceae</taxon>
        <taxon>Tamlana</taxon>
    </lineage>
</organism>
<protein>
    <submittedName>
        <fullName evidence="6">TlpA family protein disulfide reductase</fullName>
    </submittedName>
</protein>
<dbReference type="Gene3D" id="3.40.30.10">
    <property type="entry name" value="Glutaredoxin"/>
    <property type="match status" value="1"/>
</dbReference>
<dbReference type="PROSITE" id="PS51352">
    <property type="entry name" value="THIOREDOXIN_2"/>
    <property type="match status" value="1"/>
</dbReference>
<name>A0ABX1DE89_9FLAO</name>
<dbReference type="SUPFAM" id="SSF52833">
    <property type="entry name" value="Thioredoxin-like"/>
    <property type="match status" value="1"/>
</dbReference>
<keyword evidence="4" id="KW-0676">Redox-active center</keyword>
<gene>
    <name evidence="6" type="ORF">HC176_14300</name>
</gene>
<reference evidence="6 7" key="1">
    <citation type="submission" date="2020-03" db="EMBL/GenBank/DDBJ databases">
        <title>Tamlana sp. nov, isolated from XXX.</title>
        <authorList>
            <person name="Cao W.R."/>
        </authorList>
    </citation>
    <scope>NUCLEOTIDE SEQUENCE [LARGE SCALE GENOMIC DNA]</scope>
    <source>
        <strain evidence="6 7">HST1-43</strain>
    </source>
</reference>
<keyword evidence="7" id="KW-1185">Reference proteome</keyword>
<dbReference type="EMBL" id="JAAVJS010000025">
    <property type="protein sequence ID" value="NJX16660.1"/>
    <property type="molecule type" value="Genomic_DNA"/>
</dbReference>
<sequence length="457" mass="52102">MKKIALIACTMAFMGCKQQAQQDYAIIAGHITNKLPNDLTINSYDQSFSEVVNISEDGSFIDTISVDRSYYVLFDGKNPVFLHVEPGYNLNIDYNANDFKNSLKISGTGAEVSNYLVEKRKIEQDFFGNAQATYSLSEADYKAKLQSMKSEQLSFLENYANIPSDFVEKEERNIHYTYLRLLSVYEPAHRQFSGNPNFTVSGDFLNELDQLDYNNDVDFEFSNHYKFLVSNYYRQKADSISKSSGKANELTYLNTVAEIDNETIKNGLLFDFVNTSLNRVANPDEVYKIFSEHSTDEENNKIIEEKYKKITALDVGKPSPKFENYKNYNGGTTSLDDLKGKYVYIDVWATWCGPCIMQIPALKEVGEKYHDKNIEFVSISIDKASDFDKWKTMVKEKDLKGVQLFADNDWSSSFVKDYGIQGIPRFILIDPEGNIVDTNAPRPSDPALIELFGKLEL</sequence>
<dbReference type="InterPro" id="IPR013766">
    <property type="entry name" value="Thioredoxin_domain"/>
</dbReference>
<dbReference type="InterPro" id="IPR013740">
    <property type="entry name" value="Redoxin"/>
</dbReference>
<comment type="subcellular location">
    <subcellularLocation>
        <location evidence="1">Cell envelope</location>
    </subcellularLocation>
</comment>
<evidence type="ECO:0000259" key="5">
    <source>
        <dbReference type="PROSITE" id="PS51352"/>
    </source>
</evidence>
<evidence type="ECO:0000313" key="7">
    <source>
        <dbReference type="Proteomes" id="UP000760545"/>
    </source>
</evidence>
<accession>A0ABX1DE89</accession>
<evidence type="ECO:0000256" key="1">
    <source>
        <dbReference type="ARBA" id="ARBA00004196"/>
    </source>
</evidence>
<dbReference type="Proteomes" id="UP000760545">
    <property type="component" value="Unassembled WGS sequence"/>
</dbReference>
<dbReference type="PROSITE" id="PS51257">
    <property type="entry name" value="PROKAR_LIPOPROTEIN"/>
    <property type="match status" value="1"/>
</dbReference>
<evidence type="ECO:0000256" key="4">
    <source>
        <dbReference type="ARBA" id="ARBA00023284"/>
    </source>
</evidence>
<keyword evidence="2" id="KW-0201">Cytochrome c-type biogenesis</keyword>
<feature type="domain" description="Thioredoxin" evidence="5">
    <location>
        <begin position="313"/>
        <end position="457"/>
    </location>
</feature>
<dbReference type="PANTHER" id="PTHR42852">
    <property type="entry name" value="THIOL:DISULFIDE INTERCHANGE PROTEIN DSBE"/>
    <property type="match status" value="1"/>
</dbReference>
<dbReference type="RefSeq" id="WP_167919444.1">
    <property type="nucleotide sequence ID" value="NZ_JAAVJS010000025.1"/>
</dbReference>
<dbReference type="Pfam" id="PF08534">
    <property type="entry name" value="Redoxin"/>
    <property type="match status" value="1"/>
</dbReference>
<comment type="caution">
    <text evidence="6">The sequence shown here is derived from an EMBL/GenBank/DDBJ whole genome shotgun (WGS) entry which is preliminary data.</text>
</comment>
<dbReference type="CDD" id="cd02966">
    <property type="entry name" value="TlpA_like_family"/>
    <property type="match status" value="1"/>
</dbReference>
<keyword evidence="3" id="KW-1015">Disulfide bond</keyword>
<proteinExistence type="predicted"/>
<dbReference type="InterPro" id="IPR036249">
    <property type="entry name" value="Thioredoxin-like_sf"/>
</dbReference>